<dbReference type="GO" id="GO:0005509">
    <property type="term" value="F:calcium ion binding"/>
    <property type="evidence" value="ECO:0007669"/>
    <property type="project" value="InterPro"/>
</dbReference>
<evidence type="ECO:0000313" key="2">
    <source>
        <dbReference type="EMBL" id="KAK0155311.1"/>
    </source>
</evidence>
<dbReference type="InterPro" id="IPR043375">
    <property type="entry name" value="FSCB"/>
</dbReference>
<dbReference type="GO" id="GO:0033234">
    <property type="term" value="P:negative regulation of protein sumoylation"/>
    <property type="evidence" value="ECO:0007669"/>
    <property type="project" value="InterPro"/>
</dbReference>
<dbReference type="PANTHER" id="PTHR36135">
    <property type="entry name" value="FIBROUS SHEATH CABYR-BINDING PROTEIN"/>
    <property type="match status" value="1"/>
</dbReference>
<feature type="compositionally biased region" description="Acidic residues" evidence="1">
    <location>
        <begin position="161"/>
        <end position="192"/>
    </location>
</feature>
<proteinExistence type="predicted"/>
<name>A0AA47P8V2_MERPO</name>
<dbReference type="Proteomes" id="UP001174136">
    <property type="component" value="Unassembled WGS sequence"/>
</dbReference>
<dbReference type="GO" id="GO:0035686">
    <property type="term" value="C:sperm fibrous sheath"/>
    <property type="evidence" value="ECO:0007669"/>
    <property type="project" value="TreeGrafter"/>
</dbReference>
<gene>
    <name evidence="2" type="ORF">N1851_002369</name>
</gene>
<protein>
    <submittedName>
        <fullName evidence="2">Uncharacterized protein</fullName>
    </submittedName>
</protein>
<feature type="compositionally biased region" description="Acidic residues" evidence="1">
    <location>
        <begin position="73"/>
        <end position="89"/>
    </location>
</feature>
<dbReference type="AlphaFoldDB" id="A0AA47P8V2"/>
<comment type="caution">
    <text evidence="2">The sequence shown here is derived from an EMBL/GenBank/DDBJ whole genome shotgun (WGS) entry which is preliminary data.</text>
</comment>
<evidence type="ECO:0000256" key="1">
    <source>
        <dbReference type="SAM" id="MobiDB-lite"/>
    </source>
</evidence>
<organism evidence="2 3">
    <name type="scientific">Merluccius polli</name>
    <name type="common">Benguela hake</name>
    <name type="synonym">Merluccius cadenati</name>
    <dbReference type="NCBI Taxonomy" id="89951"/>
    <lineage>
        <taxon>Eukaryota</taxon>
        <taxon>Metazoa</taxon>
        <taxon>Chordata</taxon>
        <taxon>Craniata</taxon>
        <taxon>Vertebrata</taxon>
        <taxon>Euteleostomi</taxon>
        <taxon>Actinopterygii</taxon>
        <taxon>Neopterygii</taxon>
        <taxon>Teleostei</taxon>
        <taxon>Neoteleostei</taxon>
        <taxon>Acanthomorphata</taxon>
        <taxon>Zeiogadaria</taxon>
        <taxon>Gadariae</taxon>
        <taxon>Gadiformes</taxon>
        <taxon>Gadoidei</taxon>
        <taxon>Merlucciidae</taxon>
        <taxon>Merluccius</taxon>
    </lineage>
</organism>
<evidence type="ECO:0000313" key="3">
    <source>
        <dbReference type="Proteomes" id="UP001174136"/>
    </source>
</evidence>
<dbReference type="PANTHER" id="PTHR36135:SF1">
    <property type="entry name" value="FIBROUS SHEATH CABYR-BINDING PROTEIN"/>
    <property type="match status" value="1"/>
</dbReference>
<feature type="compositionally biased region" description="Acidic residues" evidence="1">
    <location>
        <begin position="98"/>
        <end position="125"/>
    </location>
</feature>
<feature type="region of interest" description="Disordered" evidence="1">
    <location>
        <begin position="73"/>
        <end position="226"/>
    </location>
</feature>
<feature type="compositionally biased region" description="Polar residues" evidence="1">
    <location>
        <begin position="194"/>
        <end position="210"/>
    </location>
</feature>
<dbReference type="GO" id="GO:0097228">
    <property type="term" value="C:sperm principal piece"/>
    <property type="evidence" value="ECO:0007669"/>
    <property type="project" value="TreeGrafter"/>
</dbReference>
<feature type="compositionally biased region" description="Acidic residues" evidence="1">
    <location>
        <begin position="136"/>
        <end position="150"/>
    </location>
</feature>
<sequence>MGDKLLDCRLWVGNVPPVGLAEQIMRINRPSGPLRSHILRRNIITDKTLYHLETKEALDLFFQTDEEGIEVEPEIEEDVSEIEDNNPDFDPDHHEAEQSTDGEEEAPEEEAPEEEAPGEEAPGEEAPEKKAPGEEAPGEDTPEGEAPGEEAPEKKAPGEEAPGEDTPEGEAPGEEAPEEEAPQEEAPGEDTPEVTFQSKDGNLLWYSSPQDRGGRARGENIIRMTPGPTGYATSRVDDIKSSFQLFLPESIVEIILAMTNLEGGLQKGYHFAPTRCHNNNKNKLLGKARVTTCDSDEIKPASRQLLNLRSTFTPSTGRPPSVLAAVTDMWDTTELNALCISRFFLFFKSTI</sequence>
<dbReference type="EMBL" id="JAOPHQ010000291">
    <property type="protein sequence ID" value="KAK0155311.1"/>
    <property type="molecule type" value="Genomic_DNA"/>
</dbReference>
<reference evidence="2" key="1">
    <citation type="journal article" date="2023" name="Front. Mar. Sci.">
        <title>A new Merluccius polli reference genome to investigate the effects of global change in West African waters.</title>
        <authorList>
            <person name="Mateo J.L."/>
            <person name="Blanco-Fernandez C."/>
            <person name="Garcia-Vazquez E."/>
            <person name="Machado-Schiaffino G."/>
        </authorList>
    </citation>
    <scope>NUCLEOTIDE SEQUENCE</scope>
    <source>
        <strain evidence="2">C29</strain>
        <tissue evidence="2">Fin</tissue>
    </source>
</reference>
<accession>A0AA47P8V2</accession>
<keyword evidence="3" id="KW-1185">Reference proteome</keyword>